<evidence type="ECO:0000313" key="1">
    <source>
        <dbReference type="EMBL" id="MPN53131.1"/>
    </source>
</evidence>
<organism evidence="1">
    <name type="scientific">bioreactor metagenome</name>
    <dbReference type="NCBI Taxonomy" id="1076179"/>
    <lineage>
        <taxon>unclassified sequences</taxon>
        <taxon>metagenomes</taxon>
        <taxon>ecological metagenomes</taxon>
    </lineage>
</organism>
<reference evidence="1" key="1">
    <citation type="submission" date="2019-08" db="EMBL/GenBank/DDBJ databases">
        <authorList>
            <person name="Kucharzyk K."/>
            <person name="Murdoch R.W."/>
            <person name="Higgins S."/>
            <person name="Loffler F."/>
        </authorList>
    </citation>
    <scope>NUCLEOTIDE SEQUENCE</scope>
</reference>
<accession>A0A645IP78</accession>
<dbReference type="EMBL" id="VSSQ01119946">
    <property type="protein sequence ID" value="MPN53131.1"/>
    <property type="molecule type" value="Genomic_DNA"/>
</dbReference>
<dbReference type="AlphaFoldDB" id="A0A645IP78"/>
<protein>
    <submittedName>
        <fullName evidence="1">Uncharacterized protein</fullName>
    </submittedName>
</protein>
<gene>
    <name evidence="1" type="ORF">SDC9_200795</name>
</gene>
<proteinExistence type="predicted"/>
<name>A0A645IP78_9ZZZZ</name>
<sequence length="144" mass="15568">MLEVGAGPLVGDLGQRRFLFQQARAEAFQTVQARRFRRRFAAQQRQAGADRFLVHAAHQFADVLHLAAAGAVGGDLLAIADRGQQGFRQIDALQLADRQLDQLGAEVAQRVHRLLLLGLRGANEVFGVGIVLHGSIRNGNGGLL</sequence>
<comment type="caution">
    <text evidence="1">The sequence shown here is derived from an EMBL/GenBank/DDBJ whole genome shotgun (WGS) entry which is preliminary data.</text>
</comment>